<proteinExistence type="inferred from homology"/>
<feature type="binding site" evidence="7">
    <location>
        <begin position="405"/>
        <end position="408"/>
    </location>
    <ligand>
        <name>meso-2,6-diaminopimelate</name>
        <dbReference type="ChEBI" id="CHEBI:57791"/>
    </ligand>
</feature>
<dbReference type="NCBIfam" id="TIGR01085">
    <property type="entry name" value="murE"/>
    <property type="match status" value="1"/>
</dbReference>
<feature type="domain" description="Mur ligase C-terminal" evidence="10">
    <location>
        <begin position="331"/>
        <end position="455"/>
    </location>
</feature>
<comment type="pathway">
    <text evidence="7 8">Cell wall biogenesis; peptidoglycan biosynthesis.</text>
</comment>
<protein>
    <recommendedName>
        <fullName evidence="7">UDP-N-acetylmuramoyl-L-alanyl-D-glutamate--2,6-diaminopimelate ligase</fullName>
        <ecNumber evidence="7">6.3.2.13</ecNumber>
    </recommendedName>
    <alternativeName>
        <fullName evidence="7">Meso-A2pm-adding enzyme</fullName>
    </alternativeName>
    <alternativeName>
        <fullName evidence="7">Meso-diaminopimelate-adding enzyme</fullName>
    </alternativeName>
    <alternativeName>
        <fullName evidence="7">UDP-MurNAc-L-Ala-D-Glu:meso-diaminopimelate ligase</fullName>
    </alternativeName>
    <alternativeName>
        <fullName evidence="7">UDP-MurNAc-tripeptide synthetase</fullName>
    </alternativeName>
    <alternativeName>
        <fullName evidence="7">UDP-N-acetylmuramyl-tripeptide synthetase</fullName>
    </alternativeName>
</protein>
<dbReference type="GO" id="GO:0000287">
    <property type="term" value="F:magnesium ion binding"/>
    <property type="evidence" value="ECO:0007669"/>
    <property type="project" value="UniProtKB-UniRule"/>
</dbReference>
<keyword evidence="3 7" id="KW-0133">Cell shape</keyword>
<dbReference type="GO" id="GO:0005737">
    <property type="term" value="C:cytoplasm"/>
    <property type="evidence" value="ECO:0007669"/>
    <property type="project" value="UniProtKB-SubCell"/>
</dbReference>
<dbReference type="InterPro" id="IPR000713">
    <property type="entry name" value="Mur_ligase_N"/>
</dbReference>
<dbReference type="Pfam" id="PF02875">
    <property type="entry name" value="Mur_ligase_C"/>
    <property type="match status" value="1"/>
</dbReference>
<keyword evidence="4 7" id="KW-0573">Peptidoglycan synthesis</keyword>
<dbReference type="InterPro" id="IPR036615">
    <property type="entry name" value="Mur_ligase_C_dom_sf"/>
</dbReference>
<feature type="binding site" evidence="7">
    <location>
        <position position="457"/>
    </location>
    <ligand>
        <name>meso-2,6-diaminopimelate</name>
        <dbReference type="ChEBI" id="CHEBI:57791"/>
    </ligand>
</feature>
<evidence type="ECO:0000256" key="8">
    <source>
        <dbReference type="RuleBase" id="RU004135"/>
    </source>
</evidence>
<feature type="short sequence motif" description="Meso-diaminopimelate recognition motif" evidence="7">
    <location>
        <begin position="405"/>
        <end position="408"/>
    </location>
</feature>
<keyword evidence="2 7" id="KW-0132">Cell division</keyword>
<dbReference type="GO" id="GO:0008765">
    <property type="term" value="F:UDP-N-acetylmuramoylalanyl-D-glutamate-2,6-diaminopimelate ligase activity"/>
    <property type="evidence" value="ECO:0007669"/>
    <property type="project" value="UniProtKB-UniRule"/>
</dbReference>
<dbReference type="GO" id="GO:0051301">
    <property type="term" value="P:cell division"/>
    <property type="evidence" value="ECO:0007669"/>
    <property type="project" value="UniProtKB-KW"/>
</dbReference>
<dbReference type="SUPFAM" id="SSF53244">
    <property type="entry name" value="MurD-like peptide ligases, peptide-binding domain"/>
    <property type="match status" value="1"/>
</dbReference>
<evidence type="ECO:0000256" key="3">
    <source>
        <dbReference type="ARBA" id="ARBA00022960"/>
    </source>
</evidence>
<name>A0A9J7B1D7_9PROT</name>
<dbReference type="EC" id="6.3.2.13" evidence="7"/>
<feature type="binding site" evidence="7">
    <location>
        <begin position="149"/>
        <end position="150"/>
    </location>
    <ligand>
        <name>UDP-N-acetyl-alpha-D-muramoyl-L-alanyl-D-glutamate</name>
        <dbReference type="ChEBI" id="CHEBI:83900"/>
    </ligand>
</feature>
<evidence type="ECO:0000313" key="13">
    <source>
        <dbReference type="Proteomes" id="UP001060336"/>
    </source>
</evidence>
<comment type="similarity">
    <text evidence="1 7">Belongs to the MurCDEF family. MurE subfamily.</text>
</comment>
<dbReference type="SUPFAM" id="SSF63418">
    <property type="entry name" value="MurE/MurF N-terminal domain"/>
    <property type="match status" value="1"/>
</dbReference>
<dbReference type="GO" id="GO:0009252">
    <property type="term" value="P:peptidoglycan biosynthetic process"/>
    <property type="evidence" value="ECO:0007669"/>
    <property type="project" value="UniProtKB-UniRule"/>
</dbReference>
<dbReference type="Gene3D" id="3.40.1190.10">
    <property type="entry name" value="Mur-like, catalytic domain"/>
    <property type="match status" value="1"/>
</dbReference>
<dbReference type="Gene3D" id="3.90.190.20">
    <property type="entry name" value="Mur ligase, C-terminal domain"/>
    <property type="match status" value="1"/>
</dbReference>
<dbReference type="Proteomes" id="UP001060336">
    <property type="component" value="Chromosome"/>
</dbReference>
<feature type="binding site" evidence="7">
    <location>
        <begin position="107"/>
        <end position="113"/>
    </location>
    <ligand>
        <name>ATP</name>
        <dbReference type="ChEBI" id="CHEBI:30616"/>
    </ligand>
</feature>
<dbReference type="EMBL" id="CP102480">
    <property type="protein sequence ID" value="UUX52260.1"/>
    <property type="molecule type" value="Genomic_DNA"/>
</dbReference>
<feature type="binding site" evidence="7">
    <location>
        <position position="184"/>
    </location>
    <ligand>
        <name>UDP-N-acetyl-alpha-D-muramoyl-L-alanyl-D-glutamate</name>
        <dbReference type="ChEBI" id="CHEBI:83900"/>
    </ligand>
</feature>
<accession>A0A9J7B1D7</accession>
<reference evidence="12" key="1">
    <citation type="submission" date="2022-08" db="EMBL/GenBank/DDBJ databases">
        <title>Nisaea acidiphila sp. nov., isolated from a marine algal debris and emended description of the genus Nisaea Urios et al. 2008.</title>
        <authorList>
            <person name="Kwon K."/>
        </authorList>
    </citation>
    <scope>NUCLEOTIDE SEQUENCE</scope>
    <source>
        <strain evidence="12">MEBiC11861</strain>
    </source>
</reference>
<comment type="function">
    <text evidence="7">Catalyzes the addition of meso-diaminopimelic acid to the nucleotide precursor UDP-N-acetylmuramoyl-L-alanyl-D-glutamate (UMAG) in the biosynthesis of bacterial cell-wall peptidoglycan.</text>
</comment>
<comment type="cofactor">
    <cofactor evidence="7">
        <name>Mg(2+)</name>
        <dbReference type="ChEBI" id="CHEBI:18420"/>
    </cofactor>
</comment>
<dbReference type="InterPro" id="IPR013221">
    <property type="entry name" value="Mur_ligase_cen"/>
</dbReference>
<dbReference type="GO" id="GO:0008360">
    <property type="term" value="P:regulation of cell shape"/>
    <property type="evidence" value="ECO:0007669"/>
    <property type="project" value="UniProtKB-KW"/>
</dbReference>
<dbReference type="SUPFAM" id="SSF53623">
    <property type="entry name" value="MurD-like peptide ligases, catalytic domain"/>
    <property type="match status" value="1"/>
</dbReference>
<feature type="binding site" evidence="7">
    <location>
        <position position="381"/>
    </location>
    <ligand>
        <name>meso-2,6-diaminopimelate</name>
        <dbReference type="ChEBI" id="CHEBI:57791"/>
    </ligand>
</feature>
<dbReference type="InterPro" id="IPR005761">
    <property type="entry name" value="UDP-N-AcMur-Glu-dNH2Pim_ligase"/>
</dbReference>
<keyword evidence="13" id="KW-1185">Reference proteome</keyword>
<comment type="caution">
    <text evidence="7">Lacks conserved residue(s) required for the propagation of feature annotation.</text>
</comment>
<evidence type="ECO:0000313" key="12">
    <source>
        <dbReference type="EMBL" id="UUX52260.1"/>
    </source>
</evidence>
<dbReference type="HAMAP" id="MF_00208">
    <property type="entry name" value="MurE"/>
    <property type="match status" value="1"/>
</dbReference>
<dbReference type="PANTHER" id="PTHR23135">
    <property type="entry name" value="MUR LIGASE FAMILY MEMBER"/>
    <property type="match status" value="1"/>
</dbReference>
<dbReference type="NCBIfam" id="NF001124">
    <property type="entry name" value="PRK00139.1-2"/>
    <property type="match status" value="1"/>
</dbReference>
<dbReference type="NCBIfam" id="NF001126">
    <property type="entry name" value="PRK00139.1-4"/>
    <property type="match status" value="1"/>
</dbReference>
<evidence type="ECO:0000256" key="4">
    <source>
        <dbReference type="ARBA" id="ARBA00022984"/>
    </source>
</evidence>
<dbReference type="InterPro" id="IPR035911">
    <property type="entry name" value="MurE/MurF_N"/>
</dbReference>
<evidence type="ECO:0000256" key="2">
    <source>
        <dbReference type="ARBA" id="ARBA00022618"/>
    </source>
</evidence>
<comment type="subcellular location">
    <subcellularLocation>
        <location evidence="7 8">Cytoplasm</location>
    </subcellularLocation>
</comment>
<sequence>MTRRDPRTAALAASGALERDIAGLTADSRDVKPGYLFAALAGSNLDGRKFITDAVRRGAVAVLAENDTDPVETDITLISDDNPRRRLAVMAARFYGRQPETVAAVTGTSGKTSTVEFVRRIWAALGEKSASLGTLGITTETGSEGPGLTTPDPVALHAALAGLADGGIDHLAMEASSHGLDQFRLDGVKVNVAAFLNLSHEHLDYHRTMADYLKAKAGLFERVLQADGTAVLCADAPQSAELAEIAAERGIRVLTFGRKCGSDFRITDWAPTQTGQRLTIVHQGLEHSVDLPLIGAFQAMNVLAATAITVAAGADLREVIAILPTLEGVRGRMELAAQHPNGAPIFVDYAHKAEALETVLKAIRPHVEGELHVVFGCGGDRDTGKRPIMGRTAAELADHVYVTDDNPRTENPDRIRSEIMATCPGAAEIGDRATAIETAIRALGPQDALIIAGKGHETYQIVGTETRDFDDRDAARAIATALLGEDR</sequence>
<feature type="binding site" evidence="7">
    <location>
        <position position="453"/>
    </location>
    <ligand>
        <name>meso-2,6-diaminopimelate</name>
        <dbReference type="ChEBI" id="CHEBI:57791"/>
    </ligand>
</feature>
<feature type="binding site" evidence="7">
    <location>
        <position position="28"/>
    </location>
    <ligand>
        <name>UDP-N-acetyl-alpha-D-muramoyl-L-alanyl-D-glutamate</name>
        <dbReference type="ChEBI" id="CHEBI:83900"/>
    </ligand>
</feature>
<feature type="binding site" evidence="7">
    <location>
        <position position="182"/>
    </location>
    <ligand>
        <name>UDP-N-acetyl-alpha-D-muramoyl-L-alanyl-D-glutamate</name>
        <dbReference type="ChEBI" id="CHEBI:83900"/>
    </ligand>
</feature>
<feature type="domain" description="Mur ligase central" evidence="11">
    <location>
        <begin position="105"/>
        <end position="308"/>
    </location>
</feature>
<dbReference type="InterPro" id="IPR036565">
    <property type="entry name" value="Mur-like_cat_sf"/>
</dbReference>
<organism evidence="12 13">
    <name type="scientific">Nisaea acidiphila</name>
    <dbReference type="NCBI Taxonomy" id="1862145"/>
    <lineage>
        <taxon>Bacteria</taxon>
        <taxon>Pseudomonadati</taxon>
        <taxon>Pseudomonadota</taxon>
        <taxon>Alphaproteobacteria</taxon>
        <taxon>Rhodospirillales</taxon>
        <taxon>Thalassobaculaceae</taxon>
        <taxon>Nisaea</taxon>
    </lineage>
</organism>
<keyword evidence="7" id="KW-0067">ATP-binding</keyword>
<evidence type="ECO:0000256" key="5">
    <source>
        <dbReference type="ARBA" id="ARBA00023306"/>
    </source>
</evidence>
<evidence type="ECO:0000256" key="1">
    <source>
        <dbReference type="ARBA" id="ARBA00005898"/>
    </source>
</evidence>
<evidence type="ECO:0000256" key="6">
    <source>
        <dbReference type="ARBA" id="ARBA00023316"/>
    </source>
</evidence>
<dbReference type="Gene3D" id="3.40.1390.10">
    <property type="entry name" value="MurE/MurF, N-terminal domain"/>
    <property type="match status" value="1"/>
</dbReference>
<dbReference type="Pfam" id="PF08245">
    <property type="entry name" value="Mur_ligase_M"/>
    <property type="match status" value="1"/>
</dbReference>
<dbReference type="InterPro" id="IPR004101">
    <property type="entry name" value="Mur_ligase_C"/>
</dbReference>
<keyword evidence="6 7" id="KW-0961">Cell wall biogenesis/degradation</keyword>
<comment type="catalytic activity">
    <reaction evidence="7">
        <text>UDP-N-acetyl-alpha-D-muramoyl-L-alanyl-D-glutamate + meso-2,6-diaminopimelate + ATP = UDP-N-acetyl-alpha-D-muramoyl-L-alanyl-gamma-D-glutamyl-meso-2,6-diaminopimelate + ADP + phosphate + H(+)</text>
        <dbReference type="Rhea" id="RHEA:23676"/>
        <dbReference type="ChEBI" id="CHEBI:15378"/>
        <dbReference type="ChEBI" id="CHEBI:30616"/>
        <dbReference type="ChEBI" id="CHEBI:43474"/>
        <dbReference type="ChEBI" id="CHEBI:57791"/>
        <dbReference type="ChEBI" id="CHEBI:83900"/>
        <dbReference type="ChEBI" id="CHEBI:83905"/>
        <dbReference type="ChEBI" id="CHEBI:456216"/>
        <dbReference type="EC" id="6.3.2.13"/>
    </reaction>
</comment>
<feature type="binding site" evidence="7">
    <location>
        <position position="176"/>
    </location>
    <ligand>
        <name>UDP-N-acetyl-alpha-D-muramoyl-L-alanyl-D-glutamate</name>
        <dbReference type="ChEBI" id="CHEBI:83900"/>
    </ligand>
</feature>
<keyword evidence="7" id="KW-0547">Nucleotide-binding</keyword>
<feature type="domain" description="Mur ligase N-terminal catalytic" evidence="9">
    <location>
        <begin position="21"/>
        <end position="95"/>
    </location>
</feature>
<evidence type="ECO:0000259" key="10">
    <source>
        <dbReference type="Pfam" id="PF02875"/>
    </source>
</evidence>
<evidence type="ECO:0000259" key="11">
    <source>
        <dbReference type="Pfam" id="PF08245"/>
    </source>
</evidence>
<keyword evidence="7" id="KW-0460">Magnesium</keyword>
<evidence type="ECO:0000259" key="9">
    <source>
        <dbReference type="Pfam" id="PF01225"/>
    </source>
</evidence>
<keyword evidence="7 12" id="KW-0436">Ligase</keyword>
<dbReference type="Pfam" id="PF01225">
    <property type="entry name" value="Mur_ligase"/>
    <property type="match status" value="1"/>
</dbReference>
<dbReference type="KEGG" id="naci:NUH88_17025"/>
<keyword evidence="7" id="KW-0963">Cytoplasm</keyword>
<dbReference type="GO" id="GO:0071555">
    <property type="term" value="P:cell wall organization"/>
    <property type="evidence" value="ECO:0007669"/>
    <property type="project" value="UniProtKB-KW"/>
</dbReference>
<gene>
    <name evidence="7" type="primary">murE</name>
    <name evidence="12" type="ORF">NUH88_17025</name>
</gene>
<evidence type="ECO:0000256" key="7">
    <source>
        <dbReference type="HAMAP-Rule" id="MF_00208"/>
    </source>
</evidence>
<keyword evidence="5 7" id="KW-0131">Cell cycle</keyword>
<comment type="PTM">
    <text evidence="7">Carboxylation is probably crucial for Mg(2+) binding and, consequently, for the gamma-phosphate positioning of ATP.</text>
</comment>
<dbReference type="PANTHER" id="PTHR23135:SF4">
    <property type="entry name" value="UDP-N-ACETYLMURAMOYL-L-ALANYL-D-GLUTAMATE--2,6-DIAMINOPIMELATE LIGASE MURE HOMOLOG, CHLOROPLASTIC"/>
    <property type="match status" value="1"/>
</dbReference>
<dbReference type="AlphaFoldDB" id="A0A9J7B1D7"/>
<dbReference type="GO" id="GO:0005524">
    <property type="term" value="F:ATP binding"/>
    <property type="evidence" value="ECO:0007669"/>
    <property type="project" value="UniProtKB-UniRule"/>
</dbReference>
<feature type="modified residue" description="N6-carboxylysine" evidence="7">
    <location>
        <position position="216"/>
    </location>
</feature>